<dbReference type="AlphaFoldDB" id="A0AAV5ULN7"/>
<name>A0AAV5ULN7_9BILA</name>
<proteinExistence type="predicted"/>
<keyword evidence="2" id="KW-1185">Reference proteome</keyword>
<sequence>NLTMQFVGITEKNEYFPSPNGFELFPGDFTETYDPEVALLDLVSSIGSDTKPAIPPVDNIPRCIMNLQAAFVFHTDISAVEKMQDYRDKVSTIMKSVTNYFSIPDVKVIDMDDDTCEFNTTQQEDKSLFYGSIYADAAGIGVPTFCSSNM</sequence>
<organism evidence="1 2">
    <name type="scientific">Pristionchus entomophagus</name>
    <dbReference type="NCBI Taxonomy" id="358040"/>
    <lineage>
        <taxon>Eukaryota</taxon>
        <taxon>Metazoa</taxon>
        <taxon>Ecdysozoa</taxon>
        <taxon>Nematoda</taxon>
        <taxon>Chromadorea</taxon>
        <taxon>Rhabditida</taxon>
        <taxon>Rhabditina</taxon>
        <taxon>Diplogasteromorpha</taxon>
        <taxon>Diplogasteroidea</taxon>
        <taxon>Neodiplogasteridae</taxon>
        <taxon>Pristionchus</taxon>
    </lineage>
</organism>
<dbReference type="Proteomes" id="UP001432027">
    <property type="component" value="Unassembled WGS sequence"/>
</dbReference>
<feature type="non-terminal residue" evidence="1">
    <location>
        <position position="150"/>
    </location>
</feature>
<gene>
    <name evidence="1" type="ORF">PENTCL1PPCAC_29402</name>
</gene>
<dbReference type="EMBL" id="BTSX01000006">
    <property type="protein sequence ID" value="GMT07228.1"/>
    <property type="molecule type" value="Genomic_DNA"/>
</dbReference>
<evidence type="ECO:0000313" key="1">
    <source>
        <dbReference type="EMBL" id="GMT07228.1"/>
    </source>
</evidence>
<reference evidence="1" key="1">
    <citation type="submission" date="2023-10" db="EMBL/GenBank/DDBJ databases">
        <title>Genome assembly of Pristionchus species.</title>
        <authorList>
            <person name="Yoshida K."/>
            <person name="Sommer R.J."/>
        </authorList>
    </citation>
    <scope>NUCLEOTIDE SEQUENCE</scope>
    <source>
        <strain evidence="1">RS0144</strain>
    </source>
</reference>
<protein>
    <submittedName>
        <fullName evidence="1">Uncharacterized protein</fullName>
    </submittedName>
</protein>
<evidence type="ECO:0000313" key="2">
    <source>
        <dbReference type="Proteomes" id="UP001432027"/>
    </source>
</evidence>
<feature type="non-terminal residue" evidence="1">
    <location>
        <position position="1"/>
    </location>
</feature>
<accession>A0AAV5ULN7</accession>
<comment type="caution">
    <text evidence="1">The sequence shown here is derived from an EMBL/GenBank/DDBJ whole genome shotgun (WGS) entry which is preliminary data.</text>
</comment>